<dbReference type="SUPFAM" id="SSF48334">
    <property type="entry name" value="DNA repair protein MutS, domain III"/>
    <property type="match status" value="1"/>
</dbReference>
<dbReference type="Gene3D" id="3.40.1170.10">
    <property type="entry name" value="DNA repair protein MutS, domain I"/>
    <property type="match status" value="1"/>
</dbReference>
<evidence type="ECO:0000256" key="5">
    <source>
        <dbReference type="ARBA" id="ARBA00023125"/>
    </source>
</evidence>
<dbReference type="GO" id="GO:0140664">
    <property type="term" value="F:ATP-dependent DNA damage sensor activity"/>
    <property type="evidence" value="ECO:0007669"/>
    <property type="project" value="InterPro"/>
</dbReference>
<evidence type="ECO:0000256" key="6">
    <source>
        <dbReference type="ARBA" id="ARBA00023204"/>
    </source>
</evidence>
<name>A0A1V0SGG8_9VIRU</name>
<dbReference type="SMART" id="SM00534">
    <property type="entry name" value="MUTSac"/>
    <property type="match status" value="1"/>
</dbReference>
<evidence type="ECO:0000256" key="4">
    <source>
        <dbReference type="ARBA" id="ARBA00022840"/>
    </source>
</evidence>
<dbReference type="PANTHER" id="PTHR11361:SF34">
    <property type="entry name" value="DNA MISMATCH REPAIR PROTEIN MSH1, MITOCHONDRIAL"/>
    <property type="match status" value="1"/>
</dbReference>
<dbReference type="PROSITE" id="PS00486">
    <property type="entry name" value="DNA_MISMATCH_REPAIR_2"/>
    <property type="match status" value="1"/>
</dbReference>
<keyword evidence="2" id="KW-0547">Nucleotide-binding</keyword>
<evidence type="ECO:0000313" key="8">
    <source>
        <dbReference type="EMBL" id="ARF10826.1"/>
    </source>
</evidence>
<dbReference type="InterPro" id="IPR027417">
    <property type="entry name" value="P-loop_NTPase"/>
</dbReference>
<protein>
    <submittedName>
        <fullName evidence="8">DNA mismatch repair ATPase MutS</fullName>
    </submittedName>
</protein>
<dbReference type="SMART" id="SM00533">
    <property type="entry name" value="MUTSd"/>
    <property type="match status" value="1"/>
</dbReference>
<dbReference type="PIRSF" id="PIRSF037677">
    <property type="entry name" value="DNA_mis_repair_Msh6"/>
    <property type="match status" value="1"/>
</dbReference>
<dbReference type="Pfam" id="PF00488">
    <property type="entry name" value="MutS_V"/>
    <property type="match status" value="1"/>
</dbReference>
<accession>A0A1V0SGG8</accession>
<evidence type="ECO:0000259" key="7">
    <source>
        <dbReference type="PROSITE" id="PS00486"/>
    </source>
</evidence>
<proteinExistence type="inferred from homology"/>
<organism evidence="8">
    <name type="scientific">Hokovirus HKV1</name>
    <dbReference type="NCBI Taxonomy" id="1977638"/>
    <lineage>
        <taxon>Viruses</taxon>
        <taxon>Varidnaviria</taxon>
        <taxon>Bamfordvirae</taxon>
        <taxon>Nucleocytoviricota</taxon>
        <taxon>Megaviricetes</taxon>
        <taxon>Imitervirales</taxon>
        <taxon>Mimiviridae</taxon>
        <taxon>Klosneuvirinae</taxon>
        <taxon>Hokovirus</taxon>
    </lineage>
</organism>
<dbReference type="CDD" id="cd00085">
    <property type="entry name" value="HNHc"/>
    <property type="match status" value="1"/>
</dbReference>
<reference evidence="8" key="1">
    <citation type="journal article" date="2017" name="Science">
        <title>Giant viruses with an expanded complement of translation system components.</title>
        <authorList>
            <person name="Schulz F."/>
            <person name="Yutin N."/>
            <person name="Ivanova N.N."/>
            <person name="Ortega D.R."/>
            <person name="Lee T.K."/>
            <person name="Vierheilig J."/>
            <person name="Daims H."/>
            <person name="Horn M."/>
            <person name="Wagner M."/>
            <person name="Jensen G.J."/>
            <person name="Kyrpides N.C."/>
            <person name="Koonin E.V."/>
            <person name="Woyke T."/>
        </authorList>
    </citation>
    <scope>NUCLEOTIDE SEQUENCE</scope>
    <source>
        <strain evidence="8">HKV1</strain>
    </source>
</reference>
<dbReference type="Gene3D" id="1.10.1420.10">
    <property type="match status" value="1"/>
</dbReference>
<evidence type="ECO:0000256" key="2">
    <source>
        <dbReference type="ARBA" id="ARBA00022741"/>
    </source>
</evidence>
<dbReference type="InterPro" id="IPR036187">
    <property type="entry name" value="DNA_mismatch_repair_MutS_sf"/>
</dbReference>
<comment type="similarity">
    <text evidence="1">Belongs to the DNA mismatch repair MutS family.</text>
</comment>
<keyword evidence="5" id="KW-0238">DNA-binding</keyword>
<dbReference type="GO" id="GO:0030983">
    <property type="term" value="F:mismatched DNA binding"/>
    <property type="evidence" value="ECO:0007669"/>
    <property type="project" value="InterPro"/>
</dbReference>
<feature type="domain" description="DNA mismatch repair proteins mutS family" evidence="7">
    <location>
        <begin position="783"/>
        <end position="799"/>
    </location>
</feature>
<dbReference type="SUPFAM" id="SSF53150">
    <property type="entry name" value="DNA repair protein MutS, domain II"/>
    <property type="match status" value="1"/>
</dbReference>
<dbReference type="GO" id="GO:0005524">
    <property type="term" value="F:ATP binding"/>
    <property type="evidence" value="ECO:0007669"/>
    <property type="project" value="UniProtKB-KW"/>
</dbReference>
<dbReference type="InterPro" id="IPR045076">
    <property type="entry name" value="MutS"/>
</dbReference>
<evidence type="ECO:0000256" key="3">
    <source>
        <dbReference type="ARBA" id="ARBA00022763"/>
    </source>
</evidence>
<dbReference type="InterPro" id="IPR003615">
    <property type="entry name" value="HNH_nuc"/>
</dbReference>
<dbReference type="InterPro" id="IPR007695">
    <property type="entry name" value="DNA_mismatch_repair_MutS-lik_N"/>
</dbReference>
<gene>
    <name evidence="8" type="ORF">Hokovirus_3_99</name>
</gene>
<dbReference type="InterPro" id="IPR007696">
    <property type="entry name" value="DNA_mismatch_repair_MutS_core"/>
</dbReference>
<dbReference type="Gene3D" id="3.40.50.300">
    <property type="entry name" value="P-loop containing nucleotide triphosphate hydrolases"/>
    <property type="match status" value="1"/>
</dbReference>
<dbReference type="Pfam" id="PF01624">
    <property type="entry name" value="MutS_I"/>
    <property type="match status" value="1"/>
</dbReference>
<dbReference type="EMBL" id="KY684105">
    <property type="protein sequence ID" value="ARF10826.1"/>
    <property type="molecule type" value="Genomic_DNA"/>
</dbReference>
<dbReference type="SUPFAM" id="SSF55271">
    <property type="entry name" value="DNA repair protein MutS, domain I"/>
    <property type="match status" value="1"/>
</dbReference>
<dbReference type="InterPro" id="IPR016151">
    <property type="entry name" value="DNA_mismatch_repair_MutS_N"/>
</dbReference>
<keyword evidence="4" id="KW-0067">ATP-binding</keyword>
<keyword evidence="3" id="KW-0227">DNA damage</keyword>
<dbReference type="PANTHER" id="PTHR11361">
    <property type="entry name" value="DNA MISMATCH REPAIR PROTEIN MUTS FAMILY MEMBER"/>
    <property type="match status" value="1"/>
</dbReference>
<dbReference type="InterPro" id="IPR000432">
    <property type="entry name" value="DNA_mismatch_repair_MutS_C"/>
</dbReference>
<dbReference type="InterPro" id="IPR036678">
    <property type="entry name" value="MutS_con_dom_sf"/>
</dbReference>
<dbReference type="Pfam" id="PF05192">
    <property type="entry name" value="MutS_III"/>
    <property type="match status" value="1"/>
</dbReference>
<dbReference type="SUPFAM" id="SSF52540">
    <property type="entry name" value="P-loop containing nucleoside triphosphate hydrolases"/>
    <property type="match status" value="1"/>
</dbReference>
<dbReference type="GO" id="GO:0006298">
    <property type="term" value="P:mismatch repair"/>
    <property type="evidence" value="ECO:0007669"/>
    <property type="project" value="InterPro"/>
</dbReference>
<evidence type="ECO:0000256" key="1">
    <source>
        <dbReference type="ARBA" id="ARBA00006271"/>
    </source>
</evidence>
<keyword evidence="6" id="KW-0234">DNA repair</keyword>
<dbReference type="InterPro" id="IPR017261">
    <property type="entry name" value="DNA_mismatch_repair_MutS/MSH"/>
</dbReference>
<sequence>MDEYVYYYKKYTEQYGVNNTVILMQVGSFYEIYSQDNNDEYLDNITNLLEIKKAIKTKKNDNIIYMAGFLCIYIDNYLPTLLKANYTVIEIEQIGKTIKGVIPKREVTHIHTPGTYLLDPLSKESNFIVYLYLSEQYIRKFNSSITCCGMTAIDITTGSVEVHDVISTDNDNLYAIDEALRCIRYFVPKELLICHTKNNFPSDYKSKIDEKYIINFFDLENKNYKYYDSYDLNFKKYSYVNEYLKKIYNLNTKCSIETFKLEKKPHALLSLVLLLDYIHKRDSKLLQNLFLPITFKCSKHLLLGNDASRQLNIVKVNDDTQKINCLAKKKINCLFDLINHTKTPMGHRYLYHLLNNPILSIEDLKISYDNIETFIEGNLYIKVGNILKKVVDIERLSRKLSIATIEPYEFHKLYDSMIEIPELLVLLNKIENNKLPPSFNYINDINNFINEFKLFFNDDIKEITKMNFKKCCFNTDIINNKDYVNLINIIDNLKKIIDLENKINYENTLIYNIRDKLSSYIPKLNNPIQIKSVKKGGHYLQTTKIRAEMLKTALKDLKIINITDTFSIDCSKLIYQDSLSNKNTKIYLSELGITSGNLDQFQEEYFEILNITFKLITEYFYKKYSEILKNIIKYITIIDNIQSSASVSVSYNYCKPNIVNNNNGYIRAKQLRHPIIEAIRKDTEYIPHDISLGHSDNDNNELDGIIIYGLNSAGKSSLMKAIGISIIMAQCGLYVPATSFEFSPYDSLYARINGNDDLFKGQSSFTLEMTELDSILERTGPKTLVIGDEVCRGTDRISGTAIVTATIMKLAETKSTFIFASHLHDVAKKIKKLKNVKSFHLTVTKDEQNDTLIYDRILKEGCGETIYGYKVAEYIIKNKNFMELVTKIKDKLINKRNILTNKVSKYNNNVYVDTCQICGFKPTDEQIKNHIGLLDTHHINFQKDCSNGFVKSKPHLPMNHEANLVILCKKCHHDVHHDKLVIEGYKDTIQGKKLKYNFINNEI</sequence>